<evidence type="ECO:0000313" key="7">
    <source>
        <dbReference type="EMBL" id="KXS10634.1"/>
    </source>
</evidence>
<dbReference type="PANTHER" id="PTHR30468:SF9">
    <property type="entry name" value="ALPHA-KETOGLUTARATE-DEPENDENT TAURINE DIOXYGENASE (AFU_ORTHOLOGUE AFUA_3G01010)"/>
    <property type="match status" value="1"/>
</dbReference>
<dbReference type="STRING" id="1344416.A0A139A1M2"/>
<organism evidence="7 8">
    <name type="scientific">Gonapodya prolifera (strain JEL478)</name>
    <name type="common">Monoblepharis prolifera</name>
    <dbReference type="NCBI Taxonomy" id="1344416"/>
    <lineage>
        <taxon>Eukaryota</taxon>
        <taxon>Fungi</taxon>
        <taxon>Fungi incertae sedis</taxon>
        <taxon>Chytridiomycota</taxon>
        <taxon>Chytridiomycota incertae sedis</taxon>
        <taxon>Monoblepharidomycetes</taxon>
        <taxon>Monoblepharidales</taxon>
        <taxon>Gonapodyaceae</taxon>
        <taxon>Gonapodya</taxon>
    </lineage>
</organism>
<dbReference type="OrthoDB" id="10257314at2759"/>
<evidence type="ECO:0000259" key="6">
    <source>
        <dbReference type="Pfam" id="PF02668"/>
    </source>
</evidence>
<evidence type="ECO:0000256" key="2">
    <source>
        <dbReference type="ARBA" id="ARBA00022723"/>
    </source>
</evidence>
<evidence type="ECO:0000256" key="4">
    <source>
        <dbReference type="ARBA" id="ARBA00023002"/>
    </source>
</evidence>
<dbReference type="OMA" id="EAWHSDI"/>
<keyword evidence="4" id="KW-0560">Oxidoreductase</keyword>
<keyword evidence="2" id="KW-0479">Metal-binding</keyword>
<evidence type="ECO:0000256" key="5">
    <source>
        <dbReference type="ARBA" id="ARBA00023004"/>
    </source>
</evidence>
<proteinExistence type="inferred from homology"/>
<dbReference type="GO" id="GO:0016706">
    <property type="term" value="F:2-oxoglutarate-dependent dioxygenase activity"/>
    <property type="evidence" value="ECO:0007669"/>
    <property type="project" value="TreeGrafter"/>
</dbReference>
<protein>
    <submittedName>
        <fullName evidence="7">Putative alpha-ketoglutarate-dependent sulfonate dioxygenase</fullName>
    </submittedName>
</protein>
<dbReference type="SUPFAM" id="SSF51197">
    <property type="entry name" value="Clavaminate synthase-like"/>
    <property type="match status" value="1"/>
</dbReference>
<dbReference type="GO" id="GO:0046872">
    <property type="term" value="F:metal ion binding"/>
    <property type="evidence" value="ECO:0007669"/>
    <property type="project" value="UniProtKB-KW"/>
</dbReference>
<keyword evidence="8" id="KW-1185">Reference proteome</keyword>
<gene>
    <name evidence="7" type="ORF">M427DRAFT_36875</name>
</gene>
<sequence length="397" mass="44147">MPPVATETNGHAQLAAAAESKLAPALAKLSLAPSIPRTRPRPTVTREESAALSDVAQKDNEEKLFPRFIDASYPPIPVVEVNDRAKLADPKKSALIGAATKIIHITPTIGTELHGLQLSKLTPQQKDELALLAAERGVVFFRDQDITVEEQLDLGRYYGPLHIHHTTGAPKDFPEVHVVYADENTRDHFATGYPRQRAWHTDVSYERQPPGVTTLKQVTVPHVGGDTLWVNTYQAYETLPAEYKDLIEGRTAIHSGVEQSNNAVRVGNPLKRAAVEHEHPIVRTHPVTGWKALYVNPQFTTGIVGLPADVSERVLKFLYDHISNGEDFKVRLRWQQNTVAVWDNRNTIHYAINDYFPARRHGVRVTPHAEAPFYDPNSKGQFEDLVARGFKGGAVGF</sequence>
<evidence type="ECO:0000256" key="3">
    <source>
        <dbReference type="ARBA" id="ARBA00022964"/>
    </source>
</evidence>
<dbReference type="GO" id="GO:0005737">
    <property type="term" value="C:cytoplasm"/>
    <property type="evidence" value="ECO:0007669"/>
    <property type="project" value="TreeGrafter"/>
</dbReference>
<feature type="domain" description="TauD/TfdA-like" evidence="6">
    <location>
        <begin position="104"/>
        <end position="366"/>
    </location>
</feature>
<keyword evidence="3 7" id="KW-0223">Dioxygenase</keyword>
<dbReference type="InterPro" id="IPR003819">
    <property type="entry name" value="TauD/TfdA-like"/>
</dbReference>
<dbReference type="InterPro" id="IPR051323">
    <property type="entry name" value="AtsK-like"/>
</dbReference>
<reference evidence="7 8" key="1">
    <citation type="journal article" date="2015" name="Genome Biol. Evol.">
        <title>Phylogenomic analyses indicate that early fungi evolved digesting cell walls of algal ancestors of land plants.</title>
        <authorList>
            <person name="Chang Y."/>
            <person name="Wang S."/>
            <person name="Sekimoto S."/>
            <person name="Aerts A.L."/>
            <person name="Choi C."/>
            <person name="Clum A."/>
            <person name="LaButti K.M."/>
            <person name="Lindquist E.A."/>
            <person name="Yee Ngan C."/>
            <person name="Ohm R.A."/>
            <person name="Salamov A.A."/>
            <person name="Grigoriev I.V."/>
            <person name="Spatafora J.W."/>
            <person name="Berbee M.L."/>
        </authorList>
    </citation>
    <scope>NUCLEOTIDE SEQUENCE [LARGE SCALE GENOMIC DNA]</scope>
    <source>
        <strain evidence="7 8">JEL478</strain>
    </source>
</reference>
<dbReference type="InterPro" id="IPR042098">
    <property type="entry name" value="TauD-like_sf"/>
</dbReference>
<name>A0A139A1M2_GONPJ</name>
<keyword evidence="5" id="KW-0408">Iron</keyword>
<dbReference type="Gene3D" id="3.60.130.10">
    <property type="entry name" value="Clavaminate synthase-like"/>
    <property type="match status" value="1"/>
</dbReference>
<dbReference type="EMBL" id="KQ965819">
    <property type="protein sequence ID" value="KXS10634.1"/>
    <property type="molecule type" value="Genomic_DNA"/>
</dbReference>
<dbReference type="Proteomes" id="UP000070544">
    <property type="component" value="Unassembled WGS sequence"/>
</dbReference>
<dbReference type="Pfam" id="PF02668">
    <property type="entry name" value="TauD"/>
    <property type="match status" value="1"/>
</dbReference>
<evidence type="ECO:0000313" key="8">
    <source>
        <dbReference type="Proteomes" id="UP000070544"/>
    </source>
</evidence>
<comment type="similarity">
    <text evidence="1">Belongs to the TfdA dioxygenase family.</text>
</comment>
<evidence type="ECO:0000256" key="1">
    <source>
        <dbReference type="ARBA" id="ARBA00005896"/>
    </source>
</evidence>
<dbReference type="PANTHER" id="PTHR30468">
    <property type="entry name" value="ALPHA-KETOGLUTARATE-DEPENDENT SULFONATE DIOXYGENASE"/>
    <property type="match status" value="1"/>
</dbReference>
<accession>A0A139A1M2</accession>
<dbReference type="FunFam" id="3.60.130.10:FF:000003">
    <property type="entry name" value="Alpha-ketoglutarate-dependent taurine dioxygenase"/>
    <property type="match status" value="1"/>
</dbReference>
<dbReference type="AlphaFoldDB" id="A0A139A1M2"/>